<feature type="domain" description="HTH luxR-type" evidence="5">
    <location>
        <begin position="480"/>
        <end position="545"/>
    </location>
</feature>
<evidence type="ECO:0000256" key="3">
    <source>
        <dbReference type="ARBA" id="ARBA00023163"/>
    </source>
</evidence>
<dbReference type="PANTHER" id="PTHR44688:SF16">
    <property type="entry name" value="DNA-BINDING TRANSCRIPTIONAL ACTIVATOR DEVR_DOSR"/>
    <property type="match status" value="1"/>
</dbReference>
<reference evidence="7" key="1">
    <citation type="submission" date="2012-02" db="EMBL/GenBank/DDBJ databases">
        <title>Complete sequence of Desulfitobacterium dichloroeliminans LMG P-21439.</title>
        <authorList>
            <person name="Lucas S."/>
            <person name="Han J."/>
            <person name="Lapidus A."/>
            <person name="Cheng J.-F."/>
            <person name="Goodwin L."/>
            <person name="Pitluck S."/>
            <person name="Peters L."/>
            <person name="Ovchinnikova G."/>
            <person name="Teshima H."/>
            <person name="Detter J.C."/>
            <person name="Han C."/>
            <person name="Tapia R."/>
            <person name="Land M."/>
            <person name="Hauser L."/>
            <person name="Kyrpides N."/>
            <person name="Ivanova N."/>
            <person name="Pagani I."/>
            <person name="Kruse T."/>
            <person name="de Vos W.M."/>
            <person name="Boon N."/>
            <person name="Smidt H."/>
            <person name="Woyke T."/>
        </authorList>
    </citation>
    <scope>NUCLEOTIDE SEQUENCE [LARGE SCALE GENOMIC DNA]</scope>
    <source>
        <strain evidence="7">LMG P-21439 / DCA1</strain>
    </source>
</reference>
<keyword evidence="2 6" id="KW-0238">DNA-binding</keyword>
<dbReference type="eggNOG" id="COG2197">
    <property type="taxonomic scope" value="Bacteria"/>
</dbReference>
<evidence type="ECO:0000256" key="1">
    <source>
        <dbReference type="ARBA" id="ARBA00023015"/>
    </source>
</evidence>
<evidence type="ECO:0000313" key="6">
    <source>
        <dbReference type="EMBL" id="AGA67769.1"/>
    </source>
</evidence>
<organism evidence="6 7">
    <name type="scientific">Desulfitobacterium dichloroeliminans (strain LMG P-21439 / DCA1)</name>
    <dbReference type="NCBI Taxonomy" id="871963"/>
    <lineage>
        <taxon>Bacteria</taxon>
        <taxon>Bacillati</taxon>
        <taxon>Bacillota</taxon>
        <taxon>Clostridia</taxon>
        <taxon>Eubacteriales</taxon>
        <taxon>Desulfitobacteriaceae</taxon>
        <taxon>Desulfitobacterium</taxon>
    </lineage>
</organism>
<proteinExistence type="predicted"/>
<dbReference type="OrthoDB" id="9789465at2"/>
<evidence type="ECO:0000256" key="2">
    <source>
        <dbReference type="ARBA" id="ARBA00023125"/>
    </source>
</evidence>
<dbReference type="PROSITE" id="PS50043">
    <property type="entry name" value="HTH_LUXR_2"/>
    <property type="match status" value="1"/>
</dbReference>
<name>L0F1N3_DESDL</name>
<dbReference type="Proteomes" id="UP000010797">
    <property type="component" value="Chromosome"/>
</dbReference>
<dbReference type="InterPro" id="IPR016032">
    <property type="entry name" value="Sig_transdc_resp-reg_C-effctor"/>
</dbReference>
<dbReference type="SMART" id="SM00421">
    <property type="entry name" value="HTH_LUXR"/>
    <property type="match status" value="1"/>
</dbReference>
<gene>
    <name evidence="6" type="ordered locus">Desdi_0215</name>
</gene>
<dbReference type="GO" id="GO:0003677">
    <property type="term" value="F:DNA binding"/>
    <property type="evidence" value="ECO:0007669"/>
    <property type="project" value="UniProtKB-KW"/>
</dbReference>
<dbReference type="RefSeq" id="WP_015260776.1">
    <property type="nucleotide sequence ID" value="NC_019903.1"/>
</dbReference>
<dbReference type="EMBL" id="CP003344">
    <property type="protein sequence ID" value="AGA67769.1"/>
    <property type="molecule type" value="Genomic_DNA"/>
</dbReference>
<keyword evidence="1" id="KW-0805">Transcription regulation</keyword>
<dbReference type="Pfam" id="PF00196">
    <property type="entry name" value="GerE"/>
    <property type="match status" value="1"/>
</dbReference>
<dbReference type="AlphaFoldDB" id="L0F1N3"/>
<sequence>MHKGSQQGDAMFSKAFLFIKSKLGKLKLEVKHVSTSGIPMRIRLFMFLIVLVLTMLLGVVAILLVTGSFNVGRNEDSKSMHRELSHLSSDISKQLGNLSVYAVDLSRGLSESIEKNLQKRGLQVTDLQSHPEILEDIIENEYERLLFSLQKAKSSGVFIVLDATVNPNLENAANSRAGLYIKNMEPNIISSSTPTIHVLYGFPQIARKNLLPLHSQWTMEMDTREAEYYKGPLEQAKRYRLPLSRLYYWSPSLTLPGTSEKVILCSIPLLDSNGNVFGVCGFEVSAMLFKLANMPDNSNYSRIFCMLSPINDTVLNTSEALFAGGYLALDSGLPGQSLRISKGSKYLDTYQWEEKVAFIGIHEEVQLYPKGSAFENQKWAVAVMLPQKDMVSTFTYAKLQLTFLCLILFIVGVVLSSFISRRYLKPITEGLDIIKSKDFSSAPVTKIPEIDDLIQFLSVHNEEPLPKPETGLSEVVFEEFVKKTKTLSPAERAVFDLYLQGHTAKEITQILCLSINTIKTHNKRIYMKLNVASREDLLNYVNRLKAMGWELKG</sequence>
<keyword evidence="4" id="KW-1133">Transmembrane helix</keyword>
<feature type="transmembrane region" description="Helical" evidence="4">
    <location>
        <begin position="399"/>
        <end position="419"/>
    </location>
</feature>
<dbReference type="CDD" id="cd06170">
    <property type="entry name" value="LuxR_C_like"/>
    <property type="match status" value="1"/>
</dbReference>
<keyword evidence="7" id="KW-1185">Reference proteome</keyword>
<keyword evidence="3" id="KW-0804">Transcription</keyword>
<dbReference type="PRINTS" id="PR00038">
    <property type="entry name" value="HTHLUXR"/>
</dbReference>
<accession>L0F1N3</accession>
<keyword evidence="4" id="KW-0472">Membrane</keyword>
<dbReference type="PROSITE" id="PS00622">
    <property type="entry name" value="HTH_LUXR_1"/>
    <property type="match status" value="1"/>
</dbReference>
<keyword evidence="4" id="KW-0812">Transmembrane</keyword>
<evidence type="ECO:0000313" key="7">
    <source>
        <dbReference type="Proteomes" id="UP000010797"/>
    </source>
</evidence>
<protein>
    <submittedName>
        <fullName evidence="6">Response regulator containing a CheY-like receiver domain and an HTH DNA-binding domain</fullName>
    </submittedName>
</protein>
<feature type="transmembrane region" description="Helical" evidence="4">
    <location>
        <begin position="44"/>
        <end position="69"/>
    </location>
</feature>
<dbReference type="KEGG" id="ddl:Desdi_0215"/>
<dbReference type="SUPFAM" id="SSF46894">
    <property type="entry name" value="C-terminal effector domain of the bipartite response regulators"/>
    <property type="match status" value="1"/>
</dbReference>
<dbReference type="InterPro" id="IPR036388">
    <property type="entry name" value="WH-like_DNA-bd_sf"/>
</dbReference>
<dbReference type="STRING" id="871963.Desdi_0215"/>
<dbReference type="Gene3D" id="1.10.10.10">
    <property type="entry name" value="Winged helix-like DNA-binding domain superfamily/Winged helix DNA-binding domain"/>
    <property type="match status" value="1"/>
</dbReference>
<dbReference type="InterPro" id="IPR000792">
    <property type="entry name" value="Tscrpt_reg_LuxR_C"/>
</dbReference>
<evidence type="ECO:0000259" key="5">
    <source>
        <dbReference type="PROSITE" id="PS50043"/>
    </source>
</evidence>
<dbReference type="PANTHER" id="PTHR44688">
    <property type="entry name" value="DNA-BINDING TRANSCRIPTIONAL ACTIVATOR DEVR_DOSR"/>
    <property type="match status" value="1"/>
</dbReference>
<dbReference type="GO" id="GO:0006355">
    <property type="term" value="P:regulation of DNA-templated transcription"/>
    <property type="evidence" value="ECO:0007669"/>
    <property type="project" value="InterPro"/>
</dbReference>
<dbReference type="HOGENOM" id="CLU_038040_0_0_9"/>
<evidence type="ECO:0000256" key="4">
    <source>
        <dbReference type="SAM" id="Phobius"/>
    </source>
</evidence>